<feature type="domain" description="PSP proline-rich" evidence="2">
    <location>
        <begin position="370"/>
        <end position="423"/>
    </location>
</feature>
<dbReference type="Proteomes" id="UP001445335">
    <property type="component" value="Unassembled WGS sequence"/>
</dbReference>
<evidence type="ECO:0000256" key="1">
    <source>
        <dbReference type="SAM" id="MobiDB-lite"/>
    </source>
</evidence>
<evidence type="ECO:0000313" key="3">
    <source>
        <dbReference type="EMBL" id="KAK9821339.1"/>
    </source>
</evidence>
<feature type="region of interest" description="Disordered" evidence="1">
    <location>
        <begin position="1"/>
        <end position="86"/>
    </location>
</feature>
<dbReference type="InterPro" id="IPR006568">
    <property type="entry name" value="PSP_pro-rich"/>
</dbReference>
<evidence type="ECO:0000313" key="4">
    <source>
        <dbReference type="Proteomes" id="UP001445335"/>
    </source>
</evidence>
<dbReference type="PANTHER" id="PTHR12785:SF6">
    <property type="entry name" value="SPLICING FACTOR 3B SUBUNIT 2"/>
    <property type="match status" value="1"/>
</dbReference>
<feature type="compositionally biased region" description="Acidic residues" evidence="1">
    <location>
        <begin position="181"/>
        <end position="192"/>
    </location>
</feature>
<comment type="caution">
    <text evidence="3">The sequence shown here is derived from an EMBL/GenBank/DDBJ whole genome shotgun (WGS) entry which is preliminary data.</text>
</comment>
<dbReference type="AlphaFoldDB" id="A0AAW1QIW2"/>
<feature type="region of interest" description="Disordered" evidence="1">
    <location>
        <begin position="173"/>
        <end position="224"/>
    </location>
</feature>
<dbReference type="InterPro" id="IPR052584">
    <property type="entry name" value="U2_snRNP_Complex_Component"/>
</dbReference>
<keyword evidence="4" id="KW-1185">Reference proteome</keyword>
<dbReference type="GO" id="GO:0005634">
    <property type="term" value="C:nucleus"/>
    <property type="evidence" value="ECO:0007669"/>
    <property type="project" value="InterPro"/>
</dbReference>
<feature type="compositionally biased region" description="Basic residues" evidence="1">
    <location>
        <begin position="47"/>
        <end position="62"/>
    </location>
</feature>
<sequence>MARDESAAALADANGTLEGDLGQEPHANGPVANGGDKKLTAAEREKEKRRRAALRKKQKKASKQAERAALEARQRMGEEEESRPSKLEVEIEYVSAPREYEELLAPSNGDAAAAMDLDGGLGLGSDWGGETPGGAGLGLGATLMDVAPAPATQPASNPYEDFQRVFSKFASAEEVTGAAPAEEEEAPDEDEEKPVKEEAAAAAREADSDDDADAEERASKKKRKLEARMKIAELKQSCPRPEVVEVWDVTAQDPRLLVYLKAYRNSVPVPRHWSQKRKYLQGKRGLEKPPFKLPDFIEATGIGEMRQAYQEKEENKKLRQKQKDKVQPKMGKLDIDYQVLHDAFFKHQTKPTLTPMGALYYEGKEFEARMHGAKPGVLPEELRKALGMGENTPPPWLINMQRYGPPPSYPDLKVPGLSAAIPPGAQFGFQPGGWGKPPVDENGNPLYGDVFGQAMDDGDDDVDKAARWGDLESDEEAESEEEEEEEEELGDEGALADGLASVASGYSSLPSGIETPEVLDLRKAKAIGGGVSEARPLYTVLEQQAAAVGTNLMGSDHTYVIPPAAAGATPTAPRVAPGQKRVDALQPGGAVGDVEVALDPAELEGLDEAGVRALYEQRLEEQRAAHSREDFSDLVAAKAAQQKRKAAERKEATKGKKSKETFKF</sequence>
<organism evidence="3 4">
    <name type="scientific">Elliptochloris bilobata</name>
    <dbReference type="NCBI Taxonomy" id="381761"/>
    <lineage>
        <taxon>Eukaryota</taxon>
        <taxon>Viridiplantae</taxon>
        <taxon>Chlorophyta</taxon>
        <taxon>core chlorophytes</taxon>
        <taxon>Trebouxiophyceae</taxon>
        <taxon>Trebouxiophyceae incertae sedis</taxon>
        <taxon>Elliptochloris clade</taxon>
        <taxon>Elliptochloris</taxon>
    </lineage>
</organism>
<feature type="compositionally biased region" description="Basic and acidic residues" evidence="1">
    <location>
        <begin position="35"/>
        <end position="46"/>
    </location>
</feature>
<dbReference type="EMBL" id="JALJOU010000103">
    <property type="protein sequence ID" value="KAK9821339.1"/>
    <property type="molecule type" value="Genomic_DNA"/>
</dbReference>
<feature type="region of interest" description="Disordered" evidence="1">
    <location>
        <begin position="471"/>
        <end position="493"/>
    </location>
</feature>
<dbReference type="InterPro" id="IPR007180">
    <property type="entry name" value="DUF382"/>
</dbReference>
<protein>
    <recommendedName>
        <fullName evidence="2">PSP proline-rich domain-containing protein</fullName>
    </recommendedName>
</protein>
<feature type="compositionally biased region" description="Acidic residues" evidence="1">
    <location>
        <begin position="471"/>
        <end position="491"/>
    </location>
</feature>
<reference evidence="3 4" key="1">
    <citation type="journal article" date="2024" name="Nat. Commun.">
        <title>Phylogenomics reveals the evolutionary origins of lichenization in chlorophyte algae.</title>
        <authorList>
            <person name="Puginier C."/>
            <person name="Libourel C."/>
            <person name="Otte J."/>
            <person name="Skaloud P."/>
            <person name="Haon M."/>
            <person name="Grisel S."/>
            <person name="Petersen M."/>
            <person name="Berrin J.G."/>
            <person name="Delaux P.M."/>
            <person name="Dal Grande F."/>
            <person name="Keller J."/>
        </authorList>
    </citation>
    <scope>NUCLEOTIDE SEQUENCE [LARGE SCALE GENOMIC DNA]</scope>
    <source>
        <strain evidence="3 4">SAG 245.80</strain>
    </source>
</reference>
<gene>
    <name evidence="3" type="ORF">WJX81_008291</name>
</gene>
<feature type="compositionally biased region" description="Basic and acidic residues" evidence="1">
    <location>
        <begin position="648"/>
        <end position="664"/>
    </location>
</feature>
<dbReference type="PANTHER" id="PTHR12785">
    <property type="entry name" value="SPLICING FACTOR 3B"/>
    <property type="match status" value="1"/>
</dbReference>
<accession>A0AAW1QIW2</accession>
<name>A0AAW1QIW2_9CHLO</name>
<feature type="compositionally biased region" description="Basic and acidic residues" evidence="1">
    <location>
        <begin position="621"/>
        <end position="631"/>
    </location>
</feature>
<dbReference type="SMART" id="SM00581">
    <property type="entry name" value="PSP"/>
    <property type="match status" value="1"/>
</dbReference>
<dbReference type="Pfam" id="PF04046">
    <property type="entry name" value="PSP"/>
    <property type="match status" value="1"/>
</dbReference>
<feature type="region of interest" description="Disordered" evidence="1">
    <location>
        <begin position="621"/>
        <end position="664"/>
    </location>
</feature>
<evidence type="ECO:0000259" key="2">
    <source>
        <dbReference type="SMART" id="SM00581"/>
    </source>
</evidence>
<feature type="compositionally biased region" description="Basic and acidic residues" evidence="1">
    <location>
        <begin position="63"/>
        <end position="86"/>
    </location>
</feature>
<dbReference type="Pfam" id="PF04037">
    <property type="entry name" value="DUF382"/>
    <property type="match status" value="1"/>
</dbReference>
<proteinExistence type="predicted"/>